<protein>
    <submittedName>
        <fullName evidence="2">Uncharacterized protein</fullName>
    </submittedName>
</protein>
<gene>
    <name evidence="2" type="ORF">ACFPGP_12000</name>
</gene>
<comment type="caution">
    <text evidence="2">The sequence shown here is derived from an EMBL/GenBank/DDBJ whole genome shotgun (WGS) entry which is preliminary data.</text>
</comment>
<dbReference type="EMBL" id="JBHSKD010000011">
    <property type="protein sequence ID" value="MFC5177399.1"/>
    <property type="molecule type" value="Genomic_DNA"/>
</dbReference>
<organism evidence="2 3">
    <name type="scientific">Nocardioides taihuensis</name>
    <dbReference type="NCBI Taxonomy" id="1835606"/>
    <lineage>
        <taxon>Bacteria</taxon>
        <taxon>Bacillati</taxon>
        <taxon>Actinomycetota</taxon>
        <taxon>Actinomycetes</taxon>
        <taxon>Propionibacteriales</taxon>
        <taxon>Nocardioidaceae</taxon>
        <taxon>Nocardioides</taxon>
    </lineage>
</organism>
<keyword evidence="1" id="KW-0732">Signal</keyword>
<feature type="signal peptide" evidence="1">
    <location>
        <begin position="1"/>
        <end position="24"/>
    </location>
</feature>
<name>A0ABW0BJ86_9ACTN</name>
<feature type="chain" id="PRO_5047185793" evidence="1">
    <location>
        <begin position="25"/>
        <end position="262"/>
    </location>
</feature>
<accession>A0ABW0BJ86</accession>
<proteinExistence type="predicted"/>
<evidence type="ECO:0000313" key="3">
    <source>
        <dbReference type="Proteomes" id="UP001596087"/>
    </source>
</evidence>
<evidence type="ECO:0000313" key="2">
    <source>
        <dbReference type="EMBL" id="MFC5177399.1"/>
    </source>
</evidence>
<sequence>MRRTVLIVLAAVAAVVALGAVAVAAGGGSSVTRPRLERALPATFAHLYVQQADLLGKEGITPESMKATAMCDKGGPHGADVGPGGDWVCLMSWHDPSVPMPTEGYGKFELNVHSNDCFTASGPSKLTGFMTLTDQHGHEVPNPLFEFDGCFDPSGDNSPTGVEFPSLLSTTAITVTPDAQGRVAFPVACGTGAEGCAGTVTAVSGGTRLGRVPFDLVEESTAALTLPEPLPAGAMDVEFTVHATTGVAPTSPVTLTVQQRGS</sequence>
<keyword evidence="3" id="KW-1185">Reference proteome</keyword>
<reference evidence="3" key="1">
    <citation type="journal article" date="2019" name="Int. J. Syst. Evol. Microbiol.">
        <title>The Global Catalogue of Microorganisms (GCM) 10K type strain sequencing project: providing services to taxonomists for standard genome sequencing and annotation.</title>
        <authorList>
            <consortium name="The Broad Institute Genomics Platform"/>
            <consortium name="The Broad Institute Genome Sequencing Center for Infectious Disease"/>
            <person name="Wu L."/>
            <person name="Ma J."/>
        </authorList>
    </citation>
    <scope>NUCLEOTIDE SEQUENCE [LARGE SCALE GENOMIC DNA]</scope>
    <source>
        <strain evidence="3">DFY41</strain>
    </source>
</reference>
<evidence type="ECO:0000256" key="1">
    <source>
        <dbReference type="SAM" id="SignalP"/>
    </source>
</evidence>
<dbReference type="RefSeq" id="WP_378590390.1">
    <property type="nucleotide sequence ID" value="NZ_JBHSKD010000011.1"/>
</dbReference>
<dbReference type="Proteomes" id="UP001596087">
    <property type="component" value="Unassembled WGS sequence"/>
</dbReference>